<keyword evidence="2" id="KW-0547">Nucleotide-binding</keyword>
<sequence length="268" mass="28644">QRNTYQIAIHHLLQMVSTESDTADPILTCDGVTRTFTRGRSGWLSSPQDAQTVVAVDDVTATIRTGDVVGLAGPSGSGKSTLLHLLAALDTPTDGRVVLDGTDTTTLSESQRAKLRLDEVGIVFQHFHLLPSLSARANVALPLVQRGVPTSTRRAKANDLLDAVGLADRASHKPAELSGGEQQRVAIARALVTDPALLVADEPTGELDSETGRQILDLLTNVADDRAVIIASHDEAVLDRADSVLRLHDGRLQSESTPSMHREIPHES</sequence>
<dbReference type="PANTHER" id="PTHR24220:SF86">
    <property type="entry name" value="ABC TRANSPORTER ABCH.1"/>
    <property type="match status" value="1"/>
</dbReference>
<dbReference type="PROSITE" id="PS00211">
    <property type="entry name" value="ABC_TRANSPORTER_1"/>
    <property type="match status" value="1"/>
</dbReference>
<name>A0A1H7TEA0_HALLR</name>
<reference evidence="5 6" key="1">
    <citation type="submission" date="2016-10" db="EMBL/GenBank/DDBJ databases">
        <authorList>
            <person name="de Groot N.N."/>
        </authorList>
    </citation>
    <scope>NUCLEOTIDE SEQUENCE [LARGE SCALE GENOMIC DNA]</scope>
    <source>
        <strain evidence="5 6">CDM_5</strain>
    </source>
</reference>
<dbReference type="Gene3D" id="3.40.50.300">
    <property type="entry name" value="P-loop containing nucleotide triphosphate hydrolases"/>
    <property type="match status" value="1"/>
</dbReference>
<gene>
    <name evidence="5" type="ORF">SAMN04488691_1091</name>
</gene>
<dbReference type="GO" id="GO:0005524">
    <property type="term" value="F:ATP binding"/>
    <property type="evidence" value="ECO:0007669"/>
    <property type="project" value="UniProtKB-KW"/>
</dbReference>
<accession>A0A1H7TEA0</accession>
<dbReference type="GO" id="GO:0005886">
    <property type="term" value="C:plasma membrane"/>
    <property type="evidence" value="ECO:0007669"/>
    <property type="project" value="TreeGrafter"/>
</dbReference>
<keyword evidence="1" id="KW-0813">Transport</keyword>
<dbReference type="InterPro" id="IPR003439">
    <property type="entry name" value="ABC_transporter-like_ATP-bd"/>
</dbReference>
<evidence type="ECO:0000259" key="4">
    <source>
        <dbReference type="PROSITE" id="PS50893"/>
    </source>
</evidence>
<dbReference type="InterPro" id="IPR015854">
    <property type="entry name" value="ABC_transpr_LolD-like"/>
</dbReference>
<evidence type="ECO:0000313" key="6">
    <source>
        <dbReference type="Proteomes" id="UP000183894"/>
    </source>
</evidence>
<protein>
    <submittedName>
        <fullName evidence="5">Putative ABC transport system ATP-binding protein</fullName>
    </submittedName>
</protein>
<evidence type="ECO:0000256" key="3">
    <source>
        <dbReference type="ARBA" id="ARBA00022840"/>
    </source>
</evidence>
<dbReference type="GO" id="GO:0022857">
    <property type="term" value="F:transmembrane transporter activity"/>
    <property type="evidence" value="ECO:0007669"/>
    <property type="project" value="TreeGrafter"/>
</dbReference>
<evidence type="ECO:0000256" key="1">
    <source>
        <dbReference type="ARBA" id="ARBA00022448"/>
    </source>
</evidence>
<dbReference type="Proteomes" id="UP000183894">
    <property type="component" value="Unassembled WGS sequence"/>
</dbReference>
<dbReference type="SMART" id="SM00382">
    <property type="entry name" value="AAA"/>
    <property type="match status" value="1"/>
</dbReference>
<dbReference type="GO" id="GO:0098796">
    <property type="term" value="C:membrane protein complex"/>
    <property type="evidence" value="ECO:0007669"/>
    <property type="project" value="UniProtKB-ARBA"/>
</dbReference>
<evidence type="ECO:0000256" key="2">
    <source>
        <dbReference type="ARBA" id="ARBA00022741"/>
    </source>
</evidence>
<dbReference type="InterPro" id="IPR003593">
    <property type="entry name" value="AAA+_ATPase"/>
</dbReference>
<feature type="non-terminal residue" evidence="5">
    <location>
        <position position="1"/>
    </location>
</feature>
<dbReference type="SUPFAM" id="SSF52540">
    <property type="entry name" value="P-loop containing nucleoside triphosphate hydrolases"/>
    <property type="match status" value="1"/>
</dbReference>
<feature type="domain" description="ABC transporter" evidence="4">
    <location>
        <begin position="27"/>
        <end position="268"/>
    </location>
</feature>
<dbReference type="InterPro" id="IPR017911">
    <property type="entry name" value="MacB-like_ATP-bd"/>
</dbReference>
<dbReference type="EMBL" id="FOAD01000009">
    <property type="protein sequence ID" value="SEL82865.1"/>
    <property type="molecule type" value="Genomic_DNA"/>
</dbReference>
<organism evidence="5 6">
    <name type="scientific">Haloferax larsenii</name>
    <dbReference type="NCBI Taxonomy" id="302484"/>
    <lineage>
        <taxon>Archaea</taxon>
        <taxon>Methanobacteriati</taxon>
        <taxon>Methanobacteriota</taxon>
        <taxon>Stenosarchaea group</taxon>
        <taxon>Halobacteria</taxon>
        <taxon>Halobacteriales</taxon>
        <taxon>Haloferacaceae</taxon>
        <taxon>Haloferax</taxon>
    </lineage>
</organism>
<dbReference type="InterPro" id="IPR017871">
    <property type="entry name" value="ABC_transporter-like_CS"/>
</dbReference>
<dbReference type="InterPro" id="IPR027417">
    <property type="entry name" value="P-loop_NTPase"/>
</dbReference>
<keyword evidence="3 5" id="KW-0067">ATP-binding</keyword>
<evidence type="ECO:0000313" key="5">
    <source>
        <dbReference type="EMBL" id="SEL82865.1"/>
    </source>
</evidence>
<dbReference type="CDD" id="cd03255">
    <property type="entry name" value="ABC_MJ0796_LolCDE_FtsE"/>
    <property type="match status" value="1"/>
</dbReference>
<dbReference type="FunFam" id="3.40.50.300:FF:000032">
    <property type="entry name" value="Export ABC transporter ATP-binding protein"/>
    <property type="match status" value="1"/>
</dbReference>
<dbReference type="AlphaFoldDB" id="A0A1H7TEA0"/>
<dbReference type="PROSITE" id="PS50893">
    <property type="entry name" value="ABC_TRANSPORTER_2"/>
    <property type="match status" value="1"/>
</dbReference>
<proteinExistence type="predicted"/>
<dbReference type="Pfam" id="PF00005">
    <property type="entry name" value="ABC_tran"/>
    <property type="match status" value="1"/>
</dbReference>
<dbReference type="PANTHER" id="PTHR24220">
    <property type="entry name" value="IMPORT ATP-BINDING PROTEIN"/>
    <property type="match status" value="1"/>
</dbReference>
<dbReference type="GO" id="GO:0016887">
    <property type="term" value="F:ATP hydrolysis activity"/>
    <property type="evidence" value="ECO:0007669"/>
    <property type="project" value="InterPro"/>
</dbReference>